<evidence type="ECO:0000256" key="5">
    <source>
        <dbReference type="HAMAP-Rule" id="MF_00374"/>
    </source>
</evidence>
<dbReference type="KEGG" id="bact:AB656_07020"/>
<keyword evidence="3 5" id="KW-0687">Ribonucleoprotein</keyword>
<evidence type="ECO:0000256" key="2">
    <source>
        <dbReference type="ARBA" id="ARBA00022980"/>
    </source>
</evidence>
<dbReference type="PATRIC" id="fig|1437605.7.peg.1439"/>
<dbReference type="Pfam" id="PF00831">
    <property type="entry name" value="Ribosomal_L29"/>
    <property type="match status" value="1"/>
</dbReference>
<dbReference type="STRING" id="1437605.AB656_07020"/>
<comment type="caution">
    <text evidence="6">The sequence shown here is derived from an EMBL/GenBank/DDBJ whole genome shotgun (WGS) entry which is preliminary data.</text>
</comment>
<dbReference type="FunFam" id="1.10.287.310:FF:000001">
    <property type="entry name" value="50S ribosomal protein L29"/>
    <property type="match status" value="1"/>
</dbReference>
<reference evidence="6 7" key="1">
    <citation type="submission" date="2014-03" db="EMBL/GenBank/DDBJ databases">
        <title>Genomics of Bifidobacteria.</title>
        <authorList>
            <person name="Ventura M."/>
            <person name="Milani C."/>
            <person name="Lugli G.A."/>
        </authorList>
    </citation>
    <scope>NUCLEOTIDE SEQUENCE [LARGE SCALE GENOMIC DNA]</scope>
    <source>
        <strain evidence="6 7">DSM 22766</strain>
    </source>
</reference>
<dbReference type="eggNOG" id="COG0255">
    <property type="taxonomic scope" value="Bacteria"/>
</dbReference>
<dbReference type="InterPro" id="IPR018254">
    <property type="entry name" value="Ribosomal_uL29_CS"/>
</dbReference>
<gene>
    <name evidence="5" type="primary">rpmC</name>
    <name evidence="6" type="ORF">BACT_0237</name>
</gene>
<dbReference type="InterPro" id="IPR050063">
    <property type="entry name" value="Ribosomal_protein_uL29"/>
</dbReference>
<dbReference type="NCBIfam" id="TIGR00012">
    <property type="entry name" value="L29"/>
    <property type="match status" value="1"/>
</dbReference>
<evidence type="ECO:0000313" key="7">
    <source>
        <dbReference type="Proteomes" id="UP000029015"/>
    </source>
</evidence>
<comment type="similarity">
    <text evidence="1 5">Belongs to the universal ribosomal protein uL29 family.</text>
</comment>
<accession>A0A086YYQ5</accession>
<dbReference type="GO" id="GO:0006412">
    <property type="term" value="P:translation"/>
    <property type="evidence" value="ECO:0007669"/>
    <property type="project" value="UniProtKB-UniRule"/>
</dbReference>
<dbReference type="GO" id="GO:0003735">
    <property type="term" value="F:structural constituent of ribosome"/>
    <property type="evidence" value="ECO:0007669"/>
    <property type="project" value="InterPro"/>
</dbReference>
<proteinExistence type="inferred from homology"/>
<keyword evidence="2 5" id="KW-0689">Ribosomal protein</keyword>
<dbReference type="InterPro" id="IPR036049">
    <property type="entry name" value="Ribosomal_uL29_sf"/>
</dbReference>
<dbReference type="GO" id="GO:0022625">
    <property type="term" value="C:cytosolic large ribosomal subunit"/>
    <property type="evidence" value="ECO:0007669"/>
    <property type="project" value="TreeGrafter"/>
</dbReference>
<evidence type="ECO:0000256" key="3">
    <source>
        <dbReference type="ARBA" id="ARBA00023274"/>
    </source>
</evidence>
<dbReference type="PANTHER" id="PTHR10916:SF0">
    <property type="entry name" value="LARGE RIBOSOMAL SUBUNIT PROTEIN UL29C"/>
    <property type="match status" value="1"/>
</dbReference>
<dbReference type="Proteomes" id="UP000029015">
    <property type="component" value="Unassembled WGS sequence"/>
</dbReference>
<organism evidence="6 7">
    <name type="scientific">Bifidobacterium actinocoloniiforme DSM 22766</name>
    <dbReference type="NCBI Taxonomy" id="1437605"/>
    <lineage>
        <taxon>Bacteria</taxon>
        <taxon>Bacillati</taxon>
        <taxon>Actinomycetota</taxon>
        <taxon>Actinomycetes</taxon>
        <taxon>Bifidobacteriales</taxon>
        <taxon>Bifidobacteriaceae</taxon>
        <taxon>Bifidobacterium</taxon>
    </lineage>
</organism>
<evidence type="ECO:0000256" key="1">
    <source>
        <dbReference type="ARBA" id="ARBA00009254"/>
    </source>
</evidence>
<dbReference type="OrthoDB" id="9815192at2"/>
<dbReference type="RefSeq" id="WP_033504337.1">
    <property type="nucleotide sequence ID" value="NZ_CP011786.1"/>
</dbReference>
<evidence type="ECO:0000313" key="6">
    <source>
        <dbReference type="EMBL" id="KFI39405.1"/>
    </source>
</evidence>
<evidence type="ECO:0000256" key="4">
    <source>
        <dbReference type="ARBA" id="ARBA00035204"/>
    </source>
</evidence>
<dbReference type="PROSITE" id="PS00579">
    <property type="entry name" value="RIBOSOMAL_L29"/>
    <property type="match status" value="1"/>
</dbReference>
<dbReference type="EMBL" id="JGYK01000002">
    <property type="protein sequence ID" value="KFI39405.1"/>
    <property type="molecule type" value="Genomic_DNA"/>
</dbReference>
<dbReference type="CDD" id="cd00427">
    <property type="entry name" value="Ribosomal_L29_HIP"/>
    <property type="match status" value="1"/>
</dbReference>
<sequence length="89" mass="9982">MTVGTAEYSIKNLTEKTDAEIEDFLKKSKEELFNLRFQSATGQLDNTSRLKAVKHDIARMYTVLRERELGISQAPADGADSSKSEAEEK</sequence>
<dbReference type="Gene3D" id="1.10.287.310">
    <property type="match status" value="1"/>
</dbReference>
<dbReference type="PANTHER" id="PTHR10916">
    <property type="entry name" value="60S RIBOSOMAL PROTEIN L35/50S RIBOSOMAL PROTEIN L29"/>
    <property type="match status" value="1"/>
</dbReference>
<dbReference type="HAMAP" id="MF_00374">
    <property type="entry name" value="Ribosomal_uL29"/>
    <property type="match status" value="1"/>
</dbReference>
<dbReference type="SUPFAM" id="SSF46561">
    <property type="entry name" value="Ribosomal protein L29 (L29p)"/>
    <property type="match status" value="1"/>
</dbReference>
<keyword evidence="7" id="KW-1185">Reference proteome</keyword>
<dbReference type="InterPro" id="IPR001854">
    <property type="entry name" value="Ribosomal_uL29"/>
</dbReference>
<protein>
    <recommendedName>
        <fullName evidence="4 5">Large ribosomal subunit protein uL29</fullName>
    </recommendedName>
</protein>
<name>A0A086YYQ5_9BIFI</name>
<dbReference type="AlphaFoldDB" id="A0A086YYQ5"/>